<keyword evidence="2" id="KW-1185">Reference proteome</keyword>
<name>D7ELV5_TRICA</name>
<dbReference type="HOGENOM" id="CLU_1637591_0_0_1"/>
<reference evidence="1 2" key="2">
    <citation type="journal article" date="2010" name="Nucleic Acids Res.">
        <title>BeetleBase in 2010: revisions to provide comprehensive genomic information for Tribolium castaneum.</title>
        <authorList>
            <person name="Kim H.S."/>
            <person name="Murphy T."/>
            <person name="Xia J."/>
            <person name="Caragea D."/>
            <person name="Park Y."/>
            <person name="Beeman R.W."/>
            <person name="Lorenzen M.D."/>
            <person name="Butcher S."/>
            <person name="Manak J.R."/>
            <person name="Brown S.J."/>
        </authorList>
    </citation>
    <scope>NUCLEOTIDE SEQUENCE [LARGE SCALE GENOMIC DNA]</scope>
    <source>
        <strain evidence="1 2">Georgia GA2</strain>
    </source>
</reference>
<proteinExistence type="predicted"/>
<dbReference type="InParanoid" id="D7ELV5"/>
<dbReference type="eggNOG" id="ENOG502T13W">
    <property type="taxonomic scope" value="Eukaryota"/>
</dbReference>
<organism evidence="1 2">
    <name type="scientific">Tribolium castaneum</name>
    <name type="common">Red flour beetle</name>
    <dbReference type="NCBI Taxonomy" id="7070"/>
    <lineage>
        <taxon>Eukaryota</taxon>
        <taxon>Metazoa</taxon>
        <taxon>Ecdysozoa</taxon>
        <taxon>Arthropoda</taxon>
        <taxon>Hexapoda</taxon>
        <taxon>Insecta</taxon>
        <taxon>Pterygota</taxon>
        <taxon>Neoptera</taxon>
        <taxon>Endopterygota</taxon>
        <taxon>Coleoptera</taxon>
        <taxon>Polyphaga</taxon>
        <taxon>Cucujiformia</taxon>
        <taxon>Tenebrionidae</taxon>
        <taxon>Tenebrionidae incertae sedis</taxon>
        <taxon>Tribolium</taxon>
    </lineage>
</organism>
<dbReference type="AlphaFoldDB" id="D7ELV5"/>
<evidence type="ECO:0000313" key="2">
    <source>
        <dbReference type="Proteomes" id="UP000007266"/>
    </source>
</evidence>
<protein>
    <submittedName>
        <fullName evidence="1">Uncharacterized protein</fullName>
    </submittedName>
</protein>
<evidence type="ECO:0000313" key="1">
    <source>
        <dbReference type="EMBL" id="EFA12417.1"/>
    </source>
</evidence>
<reference evidence="1 2" key="1">
    <citation type="journal article" date="2008" name="Nature">
        <title>The genome of the model beetle and pest Tribolium castaneum.</title>
        <authorList>
            <consortium name="Tribolium Genome Sequencing Consortium"/>
            <person name="Richards S."/>
            <person name="Gibbs R.A."/>
            <person name="Weinstock G.M."/>
            <person name="Brown S.J."/>
            <person name="Denell R."/>
            <person name="Beeman R.W."/>
            <person name="Gibbs R."/>
            <person name="Beeman R.W."/>
            <person name="Brown S.J."/>
            <person name="Bucher G."/>
            <person name="Friedrich M."/>
            <person name="Grimmelikhuijzen C.J."/>
            <person name="Klingler M."/>
            <person name="Lorenzen M."/>
            <person name="Richards S."/>
            <person name="Roth S."/>
            <person name="Schroder R."/>
            <person name="Tautz D."/>
            <person name="Zdobnov E.M."/>
            <person name="Muzny D."/>
            <person name="Gibbs R.A."/>
            <person name="Weinstock G.M."/>
            <person name="Attaway T."/>
            <person name="Bell S."/>
            <person name="Buhay C.J."/>
            <person name="Chandrabose M.N."/>
            <person name="Chavez D."/>
            <person name="Clerk-Blankenburg K.P."/>
            <person name="Cree A."/>
            <person name="Dao M."/>
            <person name="Davis C."/>
            <person name="Chacko J."/>
            <person name="Dinh H."/>
            <person name="Dugan-Rocha S."/>
            <person name="Fowler G."/>
            <person name="Garner T.T."/>
            <person name="Garnes J."/>
            <person name="Gnirke A."/>
            <person name="Hawes A."/>
            <person name="Hernandez J."/>
            <person name="Hines S."/>
            <person name="Holder M."/>
            <person name="Hume J."/>
            <person name="Jhangiani S.N."/>
            <person name="Joshi V."/>
            <person name="Khan Z.M."/>
            <person name="Jackson L."/>
            <person name="Kovar C."/>
            <person name="Kowis A."/>
            <person name="Lee S."/>
            <person name="Lewis L.R."/>
            <person name="Margolis J."/>
            <person name="Morgan M."/>
            <person name="Nazareth L.V."/>
            <person name="Nguyen N."/>
            <person name="Okwuonu G."/>
            <person name="Parker D."/>
            <person name="Richards S."/>
            <person name="Ruiz S.J."/>
            <person name="Santibanez J."/>
            <person name="Savard J."/>
            <person name="Scherer S.E."/>
            <person name="Schneider B."/>
            <person name="Sodergren E."/>
            <person name="Tautz D."/>
            <person name="Vattahil S."/>
            <person name="Villasana D."/>
            <person name="White C.S."/>
            <person name="Wright R."/>
            <person name="Park Y."/>
            <person name="Beeman R.W."/>
            <person name="Lord J."/>
            <person name="Oppert B."/>
            <person name="Lorenzen M."/>
            <person name="Brown S."/>
            <person name="Wang L."/>
            <person name="Savard J."/>
            <person name="Tautz D."/>
            <person name="Richards S."/>
            <person name="Weinstock G."/>
            <person name="Gibbs R.A."/>
            <person name="Liu Y."/>
            <person name="Worley K."/>
            <person name="Weinstock G."/>
            <person name="Elsik C.G."/>
            <person name="Reese J.T."/>
            <person name="Elhaik E."/>
            <person name="Landan G."/>
            <person name="Graur D."/>
            <person name="Arensburger P."/>
            <person name="Atkinson P."/>
            <person name="Beeman R.W."/>
            <person name="Beidler J."/>
            <person name="Brown S.J."/>
            <person name="Demuth J.P."/>
            <person name="Drury D.W."/>
            <person name="Du Y.Z."/>
            <person name="Fujiwara H."/>
            <person name="Lorenzen M."/>
            <person name="Maselli V."/>
            <person name="Osanai M."/>
            <person name="Park Y."/>
            <person name="Robertson H.M."/>
            <person name="Tu Z."/>
            <person name="Wang J.J."/>
            <person name="Wang S."/>
            <person name="Richards S."/>
            <person name="Song H."/>
            <person name="Zhang L."/>
            <person name="Sodergren E."/>
            <person name="Werner D."/>
            <person name="Stanke M."/>
            <person name="Morgenstern B."/>
            <person name="Solovyev V."/>
            <person name="Kosarev P."/>
            <person name="Brown G."/>
            <person name="Chen H.C."/>
            <person name="Ermolaeva O."/>
            <person name="Hlavina W."/>
            <person name="Kapustin Y."/>
            <person name="Kiryutin B."/>
            <person name="Kitts P."/>
            <person name="Maglott D."/>
            <person name="Pruitt K."/>
            <person name="Sapojnikov V."/>
            <person name="Souvorov A."/>
            <person name="Mackey A.J."/>
            <person name="Waterhouse R.M."/>
            <person name="Wyder S."/>
            <person name="Zdobnov E.M."/>
            <person name="Zdobnov E.M."/>
            <person name="Wyder S."/>
            <person name="Kriventseva E.V."/>
            <person name="Kadowaki T."/>
            <person name="Bork P."/>
            <person name="Aranda M."/>
            <person name="Bao R."/>
            <person name="Beermann A."/>
            <person name="Berns N."/>
            <person name="Bolognesi R."/>
            <person name="Bonneton F."/>
            <person name="Bopp D."/>
            <person name="Brown S.J."/>
            <person name="Bucher G."/>
            <person name="Butts T."/>
            <person name="Chaumot A."/>
            <person name="Denell R.E."/>
            <person name="Ferrier D.E."/>
            <person name="Friedrich M."/>
            <person name="Gordon C.M."/>
            <person name="Jindra M."/>
            <person name="Klingler M."/>
            <person name="Lan Q."/>
            <person name="Lattorff H.M."/>
            <person name="Laudet V."/>
            <person name="von Levetsow C."/>
            <person name="Liu Z."/>
            <person name="Lutz R."/>
            <person name="Lynch J.A."/>
            <person name="da Fonseca R.N."/>
            <person name="Posnien N."/>
            <person name="Reuter R."/>
            <person name="Roth S."/>
            <person name="Savard J."/>
            <person name="Schinko J.B."/>
            <person name="Schmitt C."/>
            <person name="Schoppmeier M."/>
            <person name="Schroder R."/>
            <person name="Shippy T.D."/>
            <person name="Simonnet F."/>
            <person name="Marques-Souza H."/>
            <person name="Tautz D."/>
            <person name="Tomoyasu Y."/>
            <person name="Trauner J."/>
            <person name="Van der Zee M."/>
            <person name="Vervoort M."/>
            <person name="Wittkopp N."/>
            <person name="Wimmer E.A."/>
            <person name="Yang X."/>
            <person name="Jones A.K."/>
            <person name="Sattelle D.B."/>
            <person name="Ebert P.R."/>
            <person name="Nelson D."/>
            <person name="Scott J.G."/>
            <person name="Beeman R.W."/>
            <person name="Muthukrishnan S."/>
            <person name="Kramer K.J."/>
            <person name="Arakane Y."/>
            <person name="Beeman R.W."/>
            <person name="Zhu Q."/>
            <person name="Hogenkamp D."/>
            <person name="Dixit R."/>
            <person name="Oppert B."/>
            <person name="Jiang H."/>
            <person name="Zou Z."/>
            <person name="Marshall J."/>
            <person name="Elpidina E."/>
            <person name="Vinokurov K."/>
            <person name="Oppert C."/>
            <person name="Zou Z."/>
            <person name="Evans J."/>
            <person name="Lu Z."/>
            <person name="Zhao P."/>
            <person name="Sumathipala N."/>
            <person name="Altincicek B."/>
            <person name="Vilcinskas A."/>
            <person name="Williams M."/>
            <person name="Hultmark D."/>
            <person name="Hetru C."/>
            <person name="Jiang H."/>
            <person name="Grimmelikhuijzen C.J."/>
            <person name="Hauser F."/>
            <person name="Cazzamali G."/>
            <person name="Williamson M."/>
            <person name="Park Y."/>
            <person name="Li B."/>
            <person name="Tanaka Y."/>
            <person name="Predel R."/>
            <person name="Neupert S."/>
            <person name="Schachtner J."/>
            <person name="Verleyen P."/>
            <person name="Raible F."/>
            <person name="Bork P."/>
            <person name="Friedrich M."/>
            <person name="Walden K.K."/>
            <person name="Robertson H.M."/>
            <person name="Angeli S."/>
            <person name="Foret S."/>
            <person name="Bucher G."/>
            <person name="Schuetz S."/>
            <person name="Maleszka R."/>
            <person name="Wimmer E.A."/>
            <person name="Beeman R.W."/>
            <person name="Lorenzen M."/>
            <person name="Tomoyasu Y."/>
            <person name="Miller S.C."/>
            <person name="Grossmann D."/>
            <person name="Bucher G."/>
        </authorList>
    </citation>
    <scope>NUCLEOTIDE SEQUENCE [LARGE SCALE GENOMIC DNA]</scope>
    <source>
        <strain evidence="1 2">Georgia GA2</strain>
    </source>
</reference>
<dbReference type="PhylomeDB" id="D7ELV5"/>
<sequence length="162" mass="18322">MGAYENDKTWDENISNIQLGLNGTVNQAIGVAPSEALMGYRVISQGMLEPDDREVVDVTEVRARMERHNDHYQAEQKQRFDSKRKPGHLYSEGDLVLIKITSTPATGASHKLLPKWRGPFRITKVLGNDRYEVADIPGSCRSRLRYSGVAGVDNMRPWIYCE</sequence>
<dbReference type="EMBL" id="KQ971805">
    <property type="protein sequence ID" value="EFA12417.1"/>
    <property type="molecule type" value="Genomic_DNA"/>
</dbReference>
<dbReference type="OMA" id="GREARPM"/>
<dbReference type="Proteomes" id="UP000007266">
    <property type="component" value="Unassembled WGS sequence"/>
</dbReference>
<gene>
    <name evidence="1" type="primary">AUGUSTUS-3.0.2_16388</name>
    <name evidence="1" type="ORF">TcasGA2_TC016388</name>
</gene>
<accession>D7ELV5</accession>